<name>A0ACB7YH60_9ERIC</name>
<proteinExistence type="predicted"/>
<dbReference type="Proteomes" id="UP000828048">
    <property type="component" value="Chromosome 8"/>
</dbReference>
<evidence type="ECO:0000313" key="2">
    <source>
        <dbReference type="Proteomes" id="UP000828048"/>
    </source>
</evidence>
<sequence length="73" mass="8302">MCSCSFVHGLDSRLLTIEVHSSFYFVGDIYQILPSEETKHRAVDTETQRMVVQHPSSSRCSRKSKGGQEEKVK</sequence>
<protein>
    <submittedName>
        <fullName evidence="1">Uncharacterized protein</fullName>
    </submittedName>
</protein>
<dbReference type="EMBL" id="CM037158">
    <property type="protein sequence ID" value="KAH7852135.1"/>
    <property type="molecule type" value="Genomic_DNA"/>
</dbReference>
<reference evidence="1 2" key="1">
    <citation type="journal article" date="2021" name="Hortic Res">
        <title>High-quality reference genome and annotation aids understanding of berry development for evergreen blueberry (Vaccinium darrowii).</title>
        <authorList>
            <person name="Yu J."/>
            <person name="Hulse-Kemp A.M."/>
            <person name="Babiker E."/>
            <person name="Staton M."/>
        </authorList>
    </citation>
    <scope>NUCLEOTIDE SEQUENCE [LARGE SCALE GENOMIC DNA]</scope>
    <source>
        <strain evidence="2">cv. NJ 8807/NJ 8810</strain>
        <tissue evidence="1">Young leaf</tissue>
    </source>
</reference>
<organism evidence="1 2">
    <name type="scientific">Vaccinium darrowii</name>
    <dbReference type="NCBI Taxonomy" id="229202"/>
    <lineage>
        <taxon>Eukaryota</taxon>
        <taxon>Viridiplantae</taxon>
        <taxon>Streptophyta</taxon>
        <taxon>Embryophyta</taxon>
        <taxon>Tracheophyta</taxon>
        <taxon>Spermatophyta</taxon>
        <taxon>Magnoliopsida</taxon>
        <taxon>eudicotyledons</taxon>
        <taxon>Gunneridae</taxon>
        <taxon>Pentapetalae</taxon>
        <taxon>asterids</taxon>
        <taxon>Ericales</taxon>
        <taxon>Ericaceae</taxon>
        <taxon>Vaccinioideae</taxon>
        <taxon>Vaccinieae</taxon>
        <taxon>Vaccinium</taxon>
    </lineage>
</organism>
<evidence type="ECO:0000313" key="1">
    <source>
        <dbReference type="EMBL" id="KAH7852135.1"/>
    </source>
</evidence>
<comment type="caution">
    <text evidence="1">The sequence shown here is derived from an EMBL/GenBank/DDBJ whole genome shotgun (WGS) entry which is preliminary data.</text>
</comment>
<keyword evidence="2" id="KW-1185">Reference proteome</keyword>
<gene>
    <name evidence="1" type="ORF">Vadar_020990</name>
</gene>
<accession>A0ACB7YH60</accession>